<keyword evidence="3" id="KW-1185">Reference proteome</keyword>
<feature type="region of interest" description="Disordered" evidence="1">
    <location>
        <begin position="617"/>
        <end position="637"/>
    </location>
</feature>
<feature type="compositionally biased region" description="Pro residues" evidence="1">
    <location>
        <begin position="1363"/>
        <end position="1372"/>
    </location>
</feature>
<feature type="compositionally biased region" description="Polar residues" evidence="1">
    <location>
        <begin position="566"/>
        <end position="576"/>
    </location>
</feature>
<dbReference type="EMBL" id="JBEHCU010005819">
    <property type="protein sequence ID" value="KAL1398656.1"/>
    <property type="molecule type" value="Genomic_DNA"/>
</dbReference>
<feature type="compositionally biased region" description="Low complexity" evidence="1">
    <location>
        <begin position="1323"/>
        <end position="1347"/>
    </location>
</feature>
<organism evidence="2 3">
    <name type="scientific">Culex pipiens pipiens</name>
    <name type="common">Northern house mosquito</name>
    <dbReference type="NCBI Taxonomy" id="38569"/>
    <lineage>
        <taxon>Eukaryota</taxon>
        <taxon>Metazoa</taxon>
        <taxon>Ecdysozoa</taxon>
        <taxon>Arthropoda</taxon>
        <taxon>Hexapoda</taxon>
        <taxon>Insecta</taxon>
        <taxon>Pterygota</taxon>
        <taxon>Neoptera</taxon>
        <taxon>Endopterygota</taxon>
        <taxon>Diptera</taxon>
        <taxon>Nematocera</taxon>
        <taxon>Culicoidea</taxon>
        <taxon>Culicidae</taxon>
        <taxon>Culicinae</taxon>
        <taxon>Culicini</taxon>
        <taxon>Culex</taxon>
        <taxon>Culex</taxon>
    </lineage>
</organism>
<feature type="compositionally biased region" description="Low complexity" evidence="1">
    <location>
        <begin position="1206"/>
        <end position="1229"/>
    </location>
</feature>
<accession>A0ABD1DGB3</accession>
<evidence type="ECO:0000256" key="1">
    <source>
        <dbReference type="SAM" id="MobiDB-lite"/>
    </source>
</evidence>
<feature type="region of interest" description="Disordered" evidence="1">
    <location>
        <begin position="252"/>
        <end position="330"/>
    </location>
</feature>
<protein>
    <submittedName>
        <fullName evidence="2">Uncharacterized protein</fullName>
    </submittedName>
</protein>
<gene>
    <name evidence="2" type="ORF">pipiens_002359</name>
</gene>
<sequence length="1406" mass="152150">MTLLLVVLQQNRIVGPFSKPPADGTELERFSKDYQPEDMQALINEELLKQPAPPLVQFAMAGGDKLTEFAVSQEIPKFGVHFYYVCSMEPLYDFQRRNQAKIPRGLMGPTRSTIKDLNAGIEELLRTEKQKLKVTVDKTGRKQIKIRDEHVLGGGGRTRAMPKHLRARLGAAAAAAPPAPTQEPEVEIPLTTFVEQPSPPRRPARPVATRPIPSRSRLAPQQQVDLQNPSIAVAVKAGAAVARLETAATAEAVAGPSTRPTGAIPKVKAPAAKSRPGQLRVPTTAPGQPAQVQPARGLRQPGRGAPQVRPPAGRAAQRPPVQQTPQQQVPEARYTTPYRFTPHPWASPTPPIFKYGARHEGPEYEQQQFGVPAAEKFAVPMRKIKALKCMIFRFRFCFRMRDIVRKHPIPEEVRQITEVAERPYISTPEVEQEVYEQMRREHLVEQADERTSRLMARFYAGKSLVPRALDFSTADTSMRPGEQAAAEEEIASGFEPYLLDDTPVTEDELMAEEEMEFGDDLFAGGWGRSPAEVAQAVAESEAVEEAHAVPVSPSRVAVATPPPRQSPATAATSPRQSPAAVVTPPRQPQYFVEEEQDFLEDEDIYLVDDQDYALEASPLPPTPPSPRTPVRMPTPVTPTTRIADARRVFLSTMIEDAPAASPPRPSPGGTTARLLDVPIRSPLPTRSPGVPEFDILTSPKTPEKMDTKVAVLLNAIEAQVEAHKHLIGEVSEMPRTPSLDNLVTELSNGNDALQRLRLNFEAYKTARAEKPATPPQPVESAMPAQLTLDLQNLSDLVEETKDGAEMLQEIAETAEDPVVQQAAQQSLETSQALAEISNQMQHLTTLWEQSMAQEGSSLGLLDEQDITGGGDLFGEEAAPSPLQATVNEMVESLDQSIKDVISGESSPQELQAQLRDFQQALKDIDLEGSLLEGSQPIDELLQSANELETSIQMEAAAVDAVTNTPERASLLQRSEHVIDGMNEILDFVAPQPPTAPAVSMVPTPQRMAIASRLETLRQAQRQTAARPDEGTLVLTAVDEAAQRHVVDHPGPFAINWEDEQDADILDEEEMEMDDLMYEDPRAYQYPPAEEEILDASFMQTDDMFGDEFITEPARWTPTASPVAGPSGVQQQMMNLLVETQHQQEALLNASLAVQESSYDVAAVAASQQVARKLAQNQAAVAQMINQIQAGEENFGWLGPMEQMGKGRVPAARGPAARGPARGVPAAGARQVQQRAPARPVTTQARPVTRPATAGQQMPRKTAVGLQRPSTASRAAVGQPKAAAAARQAAGAVPRPVRRPGSAPSTTTAAAAAAAPAKPPPIRRPAGGAVQAPAVRQQQPQQQVAPPAGTGPKPRAGSAVPIPVKRPPQPIPLPAGSASTTQLRPSPSVRAMLPRPGPAGGPVSKRR</sequence>
<name>A0ABD1DGB3_CULPP</name>
<dbReference type="PANTHER" id="PTHR48148:SF2">
    <property type="entry name" value="PA14 DOMAIN-CONTAINING PROTEIN"/>
    <property type="match status" value="1"/>
</dbReference>
<dbReference type="Proteomes" id="UP001562425">
    <property type="component" value="Unassembled WGS sequence"/>
</dbReference>
<evidence type="ECO:0000313" key="2">
    <source>
        <dbReference type="EMBL" id="KAL1398656.1"/>
    </source>
</evidence>
<feature type="compositionally biased region" description="Low complexity" evidence="1">
    <location>
        <begin position="1273"/>
        <end position="1315"/>
    </location>
</feature>
<feature type="compositionally biased region" description="Pro residues" evidence="1">
    <location>
        <begin position="618"/>
        <end position="627"/>
    </location>
</feature>
<feature type="region of interest" description="Disordered" evidence="1">
    <location>
        <begin position="1205"/>
        <end position="1406"/>
    </location>
</feature>
<dbReference type="PANTHER" id="PTHR48148">
    <property type="entry name" value="KERATINOCYTE PROLINE-RICH PROTEIN"/>
    <property type="match status" value="1"/>
</dbReference>
<feature type="region of interest" description="Disordered" evidence="1">
    <location>
        <begin position="544"/>
        <end position="584"/>
    </location>
</feature>
<feature type="compositionally biased region" description="Low complexity" evidence="1">
    <location>
        <begin position="628"/>
        <end position="637"/>
    </location>
</feature>
<evidence type="ECO:0000313" key="3">
    <source>
        <dbReference type="Proteomes" id="UP001562425"/>
    </source>
</evidence>
<feature type="compositionally biased region" description="Low complexity" evidence="1">
    <location>
        <begin position="299"/>
        <end position="330"/>
    </location>
</feature>
<comment type="caution">
    <text evidence="2">The sequence shown here is derived from an EMBL/GenBank/DDBJ whole genome shotgun (WGS) entry which is preliminary data.</text>
</comment>
<feature type="region of interest" description="Disordered" evidence="1">
    <location>
        <begin position="193"/>
        <end position="224"/>
    </location>
</feature>
<proteinExistence type="predicted"/>
<reference evidence="2 3" key="1">
    <citation type="submission" date="2024-05" db="EMBL/GenBank/DDBJ databases">
        <title>Culex pipiens pipiens assembly and annotation.</title>
        <authorList>
            <person name="Alout H."/>
            <person name="Durand T."/>
        </authorList>
    </citation>
    <scope>NUCLEOTIDE SEQUENCE [LARGE SCALE GENOMIC DNA]</scope>
    <source>
        <strain evidence="2">HA-2024</strain>
        <tissue evidence="2">Whole body</tissue>
    </source>
</reference>
<feature type="compositionally biased region" description="Low complexity" evidence="1">
    <location>
        <begin position="548"/>
        <end position="559"/>
    </location>
</feature>